<sequence length="472" mass="53428">MATDEIEYNAYYHTLQNEFRRKYEQAISKCWTICVPCTRALRGLDITEDFVDLHILKPSVSFPSHYDSTDKDSSHSFELDGTSLILHEAPIDVTEKYVVKILSVETGYNKEYQQYKILITEKPLSPKYQPEPGEDNDVHLRKINSLTDAIGFLAQVPAHVEILNKLGPELQQLCSALLSDSLLAVRERVHDTMNCYWVTLLKTHTLDRQRDAHFQNLLSISIENYIMSHLHDSVFQMACSKHHEDDAQILQLVKELASVGVTADQLGAPEDFAIPLPAAVVELASLDSLNCPIDKLTCLRTTLDLILAELKGAIVDAHSVLSKDSRLPTLTTDDLIPLLVTVIIQAKPLHMASNLYYMENFQWTLSPNDAISFSLVTFKAAIQELLTLKPKELRPRSEKVHRELCLEDLIKVTVEVGQRFERSGERREEIPISPLDRQMERITAMIEASTQELNDEMLNTSGNTDENKHVPG</sequence>
<dbReference type="PROSITE" id="PS51205">
    <property type="entry name" value="VPS9"/>
    <property type="match status" value="1"/>
</dbReference>
<dbReference type="InParanoid" id="A0A067RKI8"/>
<dbReference type="PANTHER" id="PTHR24170:SF1">
    <property type="entry name" value="DOMAIN PROTEIN, PUTATIVE (AFU_ORTHOLOGUE AFUA_1G09870)-RELATED"/>
    <property type="match status" value="1"/>
</dbReference>
<dbReference type="OMA" id="VCIPQTA"/>
<proteinExistence type="predicted"/>
<dbReference type="GO" id="GO:0005886">
    <property type="term" value="C:plasma membrane"/>
    <property type="evidence" value="ECO:0007669"/>
    <property type="project" value="TreeGrafter"/>
</dbReference>
<dbReference type="GO" id="GO:0097422">
    <property type="term" value="C:tubular endosome"/>
    <property type="evidence" value="ECO:0007669"/>
    <property type="project" value="TreeGrafter"/>
</dbReference>
<dbReference type="GO" id="GO:0005770">
    <property type="term" value="C:late endosome"/>
    <property type="evidence" value="ECO:0007669"/>
    <property type="project" value="TreeGrafter"/>
</dbReference>
<dbReference type="STRING" id="136037.A0A067RKI8"/>
<dbReference type="AlphaFoldDB" id="A0A067RKI8"/>
<evidence type="ECO:0000313" key="2">
    <source>
        <dbReference type="EMBL" id="KDR19988.1"/>
    </source>
</evidence>
<dbReference type="SUPFAM" id="SSF109993">
    <property type="entry name" value="VPS9 domain"/>
    <property type="match status" value="1"/>
</dbReference>
<name>A0A067RKI8_ZOONE</name>
<reference evidence="2 3" key="1">
    <citation type="journal article" date="2014" name="Nat. Commun.">
        <title>Molecular traces of alternative social organization in a termite genome.</title>
        <authorList>
            <person name="Terrapon N."/>
            <person name="Li C."/>
            <person name="Robertson H.M."/>
            <person name="Ji L."/>
            <person name="Meng X."/>
            <person name="Booth W."/>
            <person name="Chen Z."/>
            <person name="Childers C.P."/>
            <person name="Glastad K.M."/>
            <person name="Gokhale K."/>
            <person name="Gowin J."/>
            <person name="Gronenberg W."/>
            <person name="Hermansen R.A."/>
            <person name="Hu H."/>
            <person name="Hunt B.G."/>
            <person name="Huylmans A.K."/>
            <person name="Khalil S.M."/>
            <person name="Mitchell R.D."/>
            <person name="Munoz-Torres M.C."/>
            <person name="Mustard J.A."/>
            <person name="Pan H."/>
            <person name="Reese J.T."/>
            <person name="Scharf M.E."/>
            <person name="Sun F."/>
            <person name="Vogel H."/>
            <person name="Xiao J."/>
            <person name="Yang W."/>
            <person name="Yang Z."/>
            <person name="Yang Z."/>
            <person name="Zhou J."/>
            <person name="Zhu J."/>
            <person name="Brent C.S."/>
            <person name="Elsik C.G."/>
            <person name="Goodisman M.A."/>
            <person name="Liberles D.A."/>
            <person name="Roe R.M."/>
            <person name="Vargo E.L."/>
            <person name="Vilcinskas A."/>
            <person name="Wang J."/>
            <person name="Bornberg-Bauer E."/>
            <person name="Korb J."/>
            <person name="Zhang G."/>
            <person name="Liebig J."/>
        </authorList>
    </citation>
    <scope>NUCLEOTIDE SEQUENCE [LARGE SCALE GENOMIC DNA]</scope>
    <source>
        <tissue evidence="2">Whole organism</tissue>
    </source>
</reference>
<dbReference type="SMART" id="SM00167">
    <property type="entry name" value="VPS9"/>
    <property type="match status" value="1"/>
</dbReference>
<evidence type="ECO:0000259" key="1">
    <source>
        <dbReference type="PROSITE" id="PS51205"/>
    </source>
</evidence>
<accession>A0A067RKI8</accession>
<dbReference type="EMBL" id="KK852622">
    <property type="protein sequence ID" value="KDR19988.1"/>
    <property type="molecule type" value="Genomic_DNA"/>
</dbReference>
<organism evidence="2 3">
    <name type="scientific">Zootermopsis nevadensis</name>
    <name type="common">Dampwood termite</name>
    <dbReference type="NCBI Taxonomy" id="136037"/>
    <lineage>
        <taxon>Eukaryota</taxon>
        <taxon>Metazoa</taxon>
        <taxon>Ecdysozoa</taxon>
        <taxon>Arthropoda</taxon>
        <taxon>Hexapoda</taxon>
        <taxon>Insecta</taxon>
        <taxon>Pterygota</taxon>
        <taxon>Neoptera</taxon>
        <taxon>Polyneoptera</taxon>
        <taxon>Dictyoptera</taxon>
        <taxon>Blattodea</taxon>
        <taxon>Blattoidea</taxon>
        <taxon>Termitoidae</taxon>
        <taxon>Termopsidae</taxon>
        <taxon>Zootermopsis</taxon>
    </lineage>
</organism>
<dbReference type="eggNOG" id="KOG2319">
    <property type="taxonomic scope" value="Eukaryota"/>
</dbReference>
<dbReference type="GO" id="GO:0030133">
    <property type="term" value="C:transport vesicle"/>
    <property type="evidence" value="ECO:0007669"/>
    <property type="project" value="TreeGrafter"/>
</dbReference>
<dbReference type="GO" id="GO:0045022">
    <property type="term" value="P:early endosome to late endosome transport"/>
    <property type="evidence" value="ECO:0007669"/>
    <property type="project" value="TreeGrafter"/>
</dbReference>
<dbReference type="InterPro" id="IPR051248">
    <property type="entry name" value="UPF0507/Ank_repeat_27"/>
</dbReference>
<keyword evidence="3" id="KW-1185">Reference proteome</keyword>
<dbReference type="GO" id="GO:0005085">
    <property type="term" value="F:guanyl-nucleotide exchange factor activity"/>
    <property type="evidence" value="ECO:0007669"/>
    <property type="project" value="TreeGrafter"/>
</dbReference>
<gene>
    <name evidence="2" type="ORF">L798_05954</name>
</gene>
<dbReference type="InterPro" id="IPR003123">
    <property type="entry name" value="VPS9"/>
</dbReference>
<protein>
    <submittedName>
        <fullName evidence="2">Ankyrin repeat domain-containing protein 27</fullName>
    </submittedName>
</protein>
<evidence type="ECO:0000313" key="3">
    <source>
        <dbReference type="Proteomes" id="UP000027135"/>
    </source>
</evidence>
<feature type="domain" description="VPS9" evidence="1">
    <location>
        <begin position="243"/>
        <end position="394"/>
    </location>
</feature>
<dbReference type="Proteomes" id="UP000027135">
    <property type="component" value="Unassembled WGS sequence"/>
</dbReference>
<dbReference type="Gene3D" id="1.20.1050.80">
    <property type="entry name" value="VPS9 domain"/>
    <property type="match status" value="1"/>
</dbReference>
<dbReference type="PANTHER" id="PTHR24170">
    <property type="entry name" value="ANKYRIN REPEAT DOMAIN-CONTAINING PROTEIN 27"/>
    <property type="match status" value="1"/>
</dbReference>
<dbReference type="Pfam" id="PF02204">
    <property type="entry name" value="VPS9"/>
    <property type="match status" value="1"/>
</dbReference>
<dbReference type="GO" id="GO:0000149">
    <property type="term" value="F:SNARE binding"/>
    <property type="evidence" value="ECO:0007669"/>
    <property type="project" value="TreeGrafter"/>
</dbReference>
<dbReference type="InterPro" id="IPR037191">
    <property type="entry name" value="VPS9_dom_sf"/>
</dbReference>
<dbReference type="OrthoDB" id="411646at2759"/>
<dbReference type="GO" id="GO:0005769">
    <property type="term" value="C:early endosome"/>
    <property type="evidence" value="ECO:0007669"/>
    <property type="project" value="TreeGrafter"/>
</dbReference>